<sequence>MKKAMIYMAGFFCLIYSGCSKEKLDEINTDPTKVTEKNYDPNDLLSSAQLKYVNIGYHQLLYQSTMMQLFASTYYYYNNGDKYINVASFTDYQGRIFNEGYAQASTIREMQRLASLKNQQANSNLINIGDIMFVLILQRITDTYGDVPYLQAAKAMQGIKYPVYDKQEDIYDTMLHDLENAINNLDPQKPKPTADLFYKGDIDKWKKFGYSLMLRVAMRLTKVNPEKAREWAEKTVGKTFSGVDDNAILITDMLSFNSQNGISLALRTFSDYLEVRWSKTLIDQLKSTNDPRLGVIGEVPLDGLAQNSNQNLKGNNDPAVQIGMPNGFDLQEGTTDIRNSPGYPGGTGTGTDFAPLGKYSRPRTSVYLKLGGPIFVMTYAETEFLLAEAKVRGWNVTGTAKLHYNNGLTASLRSMSQLDPLAEINPTVISNYVAQNPLDESSIQNSFKAINTQYWITTGTNFNFIEAWLNWKRSGYPELVPVNYTGNVTNATIPRRMIYLSTEILNNTNNYKAAVSRLAGGDVLTSRVWWDK</sequence>
<reference evidence="1" key="1">
    <citation type="submission" date="2022-12" db="EMBL/GenBank/DDBJ databases">
        <title>Genome sequence of HCMS5-2.</title>
        <authorList>
            <person name="Woo H."/>
        </authorList>
    </citation>
    <scope>NUCLEOTIDE SEQUENCE</scope>
    <source>
        <strain evidence="1">HCMS5-2</strain>
    </source>
</reference>
<dbReference type="RefSeq" id="WP_269428505.1">
    <property type="nucleotide sequence ID" value="NZ_JAPWGM010000006.1"/>
</dbReference>
<proteinExistence type="predicted"/>
<accession>A0ABT4LC06</accession>
<dbReference type="Proteomes" id="UP001144347">
    <property type="component" value="Unassembled WGS sequence"/>
</dbReference>
<dbReference type="Gene3D" id="1.25.40.390">
    <property type="match status" value="1"/>
</dbReference>
<evidence type="ECO:0000313" key="2">
    <source>
        <dbReference type="Proteomes" id="UP001144347"/>
    </source>
</evidence>
<keyword evidence="1" id="KW-0449">Lipoprotein</keyword>
<comment type="caution">
    <text evidence="1">The sequence shown here is derived from an EMBL/GenBank/DDBJ whole genome shotgun (WGS) entry which is preliminary data.</text>
</comment>
<dbReference type="EMBL" id="JAPWGM010000006">
    <property type="protein sequence ID" value="MCZ4245450.1"/>
    <property type="molecule type" value="Genomic_DNA"/>
</dbReference>
<protein>
    <submittedName>
        <fullName evidence="1">SusD/RagB family nutrient-binding outer membrane lipoprotein</fullName>
    </submittedName>
</protein>
<evidence type="ECO:0000313" key="1">
    <source>
        <dbReference type="EMBL" id="MCZ4245450.1"/>
    </source>
</evidence>
<dbReference type="InterPro" id="IPR011990">
    <property type="entry name" value="TPR-like_helical_dom_sf"/>
</dbReference>
<gene>
    <name evidence="1" type="ORF">O0955_15685</name>
</gene>
<name>A0ABT4LC06_9SPHI</name>
<dbReference type="SUPFAM" id="SSF48452">
    <property type="entry name" value="TPR-like"/>
    <property type="match status" value="1"/>
</dbReference>
<dbReference type="Pfam" id="PF12771">
    <property type="entry name" value="SusD-like_2"/>
    <property type="match status" value="1"/>
</dbReference>
<keyword evidence="2" id="KW-1185">Reference proteome</keyword>
<organism evidence="1 2">
    <name type="scientific">Pedobacter punctiformis</name>
    <dbReference type="NCBI Taxonomy" id="3004097"/>
    <lineage>
        <taxon>Bacteria</taxon>
        <taxon>Pseudomonadati</taxon>
        <taxon>Bacteroidota</taxon>
        <taxon>Sphingobacteriia</taxon>
        <taxon>Sphingobacteriales</taxon>
        <taxon>Sphingobacteriaceae</taxon>
        <taxon>Pedobacter</taxon>
    </lineage>
</organism>
<dbReference type="InterPro" id="IPR041662">
    <property type="entry name" value="SusD-like_2"/>
</dbReference>